<protein>
    <recommendedName>
        <fullName evidence="2">Aminoglycoside phosphotransferase domain-containing protein</fullName>
    </recommendedName>
</protein>
<dbReference type="SUPFAM" id="SSF56112">
    <property type="entry name" value="Protein kinase-like (PK-like)"/>
    <property type="match status" value="1"/>
</dbReference>
<accession>A0ABU1PRM4</accession>
<feature type="region of interest" description="Disordered" evidence="1">
    <location>
        <begin position="1"/>
        <end position="53"/>
    </location>
</feature>
<dbReference type="InterPro" id="IPR002575">
    <property type="entry name" value="Aminoglycoside_PTrfase"/>
</dbReference>
<keyword evidence="4" id="KW-1185">Reference proteome</keyword>
<dbReference type="Gene3D" id="3.90.1200.10">
    <property type="match status" value="1"/>
</dbReference>
<feature type="domain" description="Aminoglycoside phosphotransferase" evidence="2">
    <location>
        <begin position="26"/>
        <end position="184"/>
    </location>
</feature>
<evidence type="ECO:0000256" key="1">
    <source>
        <dbReference type="SAM" id="MobiDB-lite"/>
    </source>
</evidence>
<reference evidence="3 4" key="1">
    <citation type="submission" date="2023-07" db="EMBL/GenBank/DDBJ databases">
        <title>Sequencing the genomes of 1000 actinobacteria strains.</title>
        <authorList>
            <person name="Klenk H.-P."/>
        </authorList>
    </citation>
    <scope>NUCLEOTIDE SEQUENCE [LARGE SCALE GENOMIC DNA]</scope>
    <source>
        <strain evidence="3 4">DSM 43749</strain>
    </source>
</reference>
<comment type="caution">
    <text evidence="3">The sequence shown here is derived from an EMBL/GenBank/DDBJ whole genome shotgun (WGS) entry which is preliminary data.</text>
</comment>
<evidence type="ECO:0000259" key="2">
    <source>
        <dbReference type="Pfam" id="PF01636"/>
    </source>
</evidence>
<organism evidence="3 4">
    <name type="scientific">Saccharothrix longispora</name>
    <dbReference type="NCBI Taxonomy" id="33920"/>
    <lineage>
        <taxon>Bacteria</taxon>
        <taxon>Bacillati</taxon>
        <taxon>Actinomycetota</taxon>
        <taxon>Actinomycetes</taxon>
        <taxon>Pseudonocardiales</taxon>
        <taxon>Pseudonocardiaceae</taxon>
        <taxon>Saccharothrix</taxon>
    </lineage>
</organism>
<name>A0ABU1PRM4_9PSEU</name>
<dbReference type="RefSeq" id="WP_310305775.1">
    <property type="nucleotide sequence ID" value="NZ_BAAAXB010000001.1"/>
</dbReference>
<dbReference type="Proteomes" id="UP001268819">
    <property type="component" value="Unassembled WGS sequence"/>
</dbReference>
<feature type="compositionally biased region" description="Low complexity" evidence="1">
    <location>
        <begin position="23"/>
        <end position="38"/>
    </location>
</feature>
<proteinExistence type="predicted"/>
<sequence>MRVNLGGAPPGRHSASACDRAPDLAPAPLGADLGATPPRVRMSRVPGEPLRGEVTGDRLDALETALRTLWDVPADALPPRRFAVPEVWEVVGARFASAVRPPGLAGEAFDAARGLFAEPAPEAPSTGVGHGDPNLAIHLWDGARVRLVDFEDAGASDPAHELGTLVEHLSTRATDRAGFLARFDVDPGRLLARFDVDPGRLLALLRLRATG</sequence>
<gene>
    <name evidence="3" type="ORF">J2S66_001630</name>
</gene>
<evidence type="ECO:0000313" key="3">
    <source>
        <dbReference type="EMBL" id="MDR6593246.1"/>
    </source>
</evidence>
<dbReference type="EMBL" id="JAVDSG010000001">
    <property type="protein sequence ID" value="MDR6593246.1"/>
    <property type="molecule type" value="Genomic_DNA"/>
</dbReference>
<dbReference type="InterPro" id="IPR011009">
    <property type="entry name" value="Kinase-like_dom_sf"/>
</dbReference>
<dbReference type="Pfam" id="PF01636">
    <property type="entry name" value="APH"/>
    <property type="match status" value="1"/>
</dbReference>
<evidence type="ECO:0000313" key="4">
    <source>
        <dbReference type="Proteomes" id="UP001268819"/>
    </source>
</evidence>